<dbReference type="Pfam" id="PF14345">
    <property type="entry name" value="GDYXXLXY"/>
    <property type="match status" value="1"/>
</dbReference>
<gene>
    <name evidence="1" type="ORF">ACFO60_30445</name>
</gene>
<protein>
    <submittedName>
        <fullName evidence="1">GDYXXLXY domain-containing protein</fullName>
    </submittedName>
</protein>
<evidence type="ECO:0000313" key="1">
    <source>
        <dbReference type="EMBL" id="MFC4535103.1"/>
    </source>
</evidence>
<keyword evidence="2" id="KW-1185">Reference proteome</keyword>
<reference evidence="2" key="1">
    <citation type="journal article" date="2019" name="Int. J. Syst. Evol. Microbiol.">
        <title>The Global Catalogue of Microorganisms (GCM) 10K type strain sequencing project: providing services to taxonomists for standard genome sequencing and annotation.</title>
        <authorList>
            <consortium name="The Broad Institute Genomics Platform"/>
            <consortium name="The Broad Institute Genome Sequencing Center for Infectious Disease"/>
            <person name="Wu L."/>
            <person name="Ma J."/>
        </authorList>
    </citation>
    <scope>NUCLEOTIDE SEQUENCE [LARGE SCALE GENOMIC DNA]</scope>
    <source>
        <strain evidence="2">CGMCC 4.7132</strain>
    </source>
</reference>
<comment type="caution">
    <text evidence="1">The sequence shown here is derived from an EMBL/GenBank/DDBJ whole genome shotgun (WGS) entry which is preliminary data.</text>
</comment>
<dbReference type="InterPro" id="IPR025833">
    <property type="entry name" value="GDYXXLXY"/>
</dbReference>
<name>A0ABV9CRX6_9ACTN</name>
<dbReference type="InterPro" id="IPR006311">
    <property type="entry name" value="TAT_signal"/>
</dbReference>
<organism evidence="1 2">
    <name type="scientific">Sphaerisporangium dianthi</name>
    <dbReference type="NCBI Taxonomy" id="1436120"/>
    <lineage>
        <taxon>Bacteria</taxon>
        <taxon>Bacillati</taxon>
        <taxon>Actinomycetota</taxon>
        <taxon>Actinomycetes</taxon>
        <taxon>Streptosporangiales</taxon>
        <taxon>Streptosporangiaceae</taxon>
        <taxon>Sphaerisporangium</taxon>
    </lineage>
</organism>
<dbReference type="RefSeq" id="WP_380847048.1">
    <property type="nucleotide sequence ID" value="NZ_JBHSFP010000028.1"/>
</dbReference>
<accession>A0ABV9CRX6</accession>
<dbReference type="PROSITE" id="PS51318">
    <property type="entry name" value="TAT"/>
    <property type="match status" value="1"/>
</dbReference>
<proteinExistence type="predicted"/>
<dbReference type="EMBL" id="JBHSFP010000028">
    <property type="protein sequence ID" value="MFC4535103.1"/>
    <property type="molecule type" value="Genomic_DNA"/>
</dbReference>
<evidence type="ECO:0000313" key="2">
    <source>
        <dbReference type="Proteomes" id="UP001596004"/>
    </source>
</evidence>
<dbReference type="Proteomes" id="UP001596004">
    <property type="component" value="Unassembled WGS sequence"/>
</dbReference>
<sequence length="173" mass="18172">MSTSPSPEERMSTRPTRGSRRALILVAAALLLQAALLAAVLRPQLSARVAGAEYRLAAGPVDPVDPFRGAYVMLTYPGLPSAEGQAAGQVYVPLVRDGALWKGAGVERLRPATQPYLACRTSGYGDLKCGVDSLFLPEDKARSVESELRGDRAAAVLKIDGAGNAALVDVVAR</sequence>